<feature type="non-terminal residue" evidence="1">
    <location>
        <position position="270"/>
    </location>
</feature>
<gene>
    <name evidence="1" type="ORF">S06H3_10387</name>
</gene>
<dbReference type="AlphaFoldDB" id="X1LYD6"/>
<dbReference type="EMBL" id="BARV01004801">
    <property type="protein sequence ID" value="GAI07435.1"/>
    <property type="molecule type" value="Genomic_DNA"/>
</dbReference>
<organism evidence="1">
    <name type="scientific">marine sediment metagenome</name>
    <dbReference type="NCBI Taxonomy" id="412755"/>
    <lineage>
        <taxon>unclassified sequences</taxon>
        <taxon>metagenomes</taxon>
        <taxon>ecological metagenomes</taxon>
    </lineage>
</organism>
<evidence type="ECO:0000313" key="1">
    <source>
        <dbReference type="EMBL" id="GAI07435.1"/>
    </source>
</evidence>
<protein>
    <submittedName>
        <fullName evidence="1">Uncharacterized protein</fullName>
    </submittedName>
</protein>
<proteinExistence type="predicted"/>
<name>X1LYD6_9ZZZZ</name>
<comment type="caution">
    <text evidence="1">The sequence shown here is derived from an EMBL/GenBank/DDBJ whole genome shotgun (WGS) entry which is preliminary data.</text>
</comment>
<sequence>LNVARTYGIVGTALTLLFVLALTASCNSVPKPSYMPERTLPKYLEITTSVSGLKDETVLVTTHVYDMDTGKENTEWKRTGNGTGEIAIREPEEGQVYTITAEAGSYIVHPESYKVRITDDDTAVITNNDTGEKASQLDFQFTLNNASSAPTPKTTKVIPEEGDKGTMVSGSFPAFTIDDCIEHSDAIVIGKVTEILPAQWGKNPMGEIIYQDVIVQTERYLYGEPESEFIAINVWGGKVGDTYMVMDSDPLFTVGEKTLLFLHRPPKEFM</sequence>
<reference evidence="1" key="1">
    <citation type="journal article" date="2014" name="Front. Microbiol.">
        <title>High frequency of phylogenetically diverse reductive dehalogenase-homologous genes in deep subseafloor sedimentary metagenomes.</title>
        <authorList>
            <person name="Kawai M."/>
            <person name="Futagami T."/>
            <person name="Toyoda A."/>
            <person name="Takaki Y."/>
            <person name="Nishi S."/>
            <person name="Hori S."/>
            <person name="Arai W."/>
            <person name="Tsubouchi T."/>
            <person name="Morono Y."/>
            <person name="Uchiyama I."/>
            <person name="Ito T."/>
            <person name="Fujiyama A."/>
            <person name="Inagaki F."/>
            <person name="Takami H."/>
        </authorList>
    </citation>
    <scope>NUCLEOTIDE SEQUENCE</scope>
    <source>
        <strain evidence="1">Expedition CK06-06</strain>
    </source>
</reference>
<feature type="non-terminal residue" evidence="1">
    <location>
        <position position="1"/>
    </location>
</feature>
<accession>X1LYD6</accession>